<reference evidence="1 2" key="1">
    <citation type="submission" date="2018-07" db="EMBL/GenBank/DDBJ databases">
        <title>The draft genome of Phyllobacterium salinisoli.</title>
        <authorList>
            <person name="Liu L."/>
            <person name="Li L."/>
            <person name="Zhang X."/>
            <person name="Liang L."/>
        </authorList>
    </citation>
    <scope>NUCLEOTIDE SEQUENCE [LARGE SCALE GENOMIC DNA]</scope>
    <source>
        <strain evidence="1 2">LLAN61</strain>
    </source>
</reference>
<evidence type="ECO:0000313" key="1">
    <source>
        <dbReference type="EMBL" id="RCS22694.1"/>
    </source>
</evidence>
<proteinExistence type="predicted"/>
<comment type="caution">
    <text evidence="1">The sequence shown here is derived from an EMBL/GenBank/DDBJ whole genome shotgun (WGS) entry which is preliminary data.</text>
</comment>
<dbReference type="AlphaFoldDB" id="A0A368K0K4"/>
<name>A0A368K0K4_9HYPH</name>
<accession>A0A368K0K4</accession>
<evidence type="ECO:0000313" key="2">
    <source>
        <dbReference type="Proteomes" id="UP000253420"/>
    </source>
</evidence>
<sequence length="66" mass="7862">MTLRDLKEDRLLYIADILRELHKMAKRDDFGLVPYIILMAVIEAEHTYCDDLVRGNRNLRMERNAN</sequence>
<gene>
    <name evidence="1" type="ORF">DUT91_17660</name>
</gene>
<dbReference type="Proteomes" id="UP000253420">
    <property type="component" value="Unassembled WGS sequence"/>
</dbReference>
<organism evidence="1 2">
    <name type="scientific">Phyllobacterium salinisoli</name>
    <dbReference type="NCBI Taxonomy" id="1899321"/>
    <lineage>
        <taxon>Bacteria</taxon>
        <taxon>Pseudomonadati</taxon>
        <taxon>Pseudomonadota</taxon>
        <taxon>Alphaproteobacteria</taxon>
        <taxon>Hyphomicrobiales</taxon>
        <taxon>Phyllobacteriaceae</taxon>
        <taxon>Phyllobacterium</taxon>
    </lineage>
</organism>
<protein>
    <submittedName>
        <fullName evidence="1">Uncharacterized protein</fullName>
    </submittedName>
</protein>
<keyword evidence="2" id="KW-1185">Reference proteome</keyword>
<dbReference type="EMBL" id="QOZG01000007">
    <property type="protein sequence ID" value="RCS22694.1"/>
    <property type="molecule type" value="Genomic_DNA"/>
</dbReference>